<sequence>MQSLQYGSMANIDILRFLIGFVMLSYGSWSDLKTRRVPNLVWIYGGILGSVLLIYELSTIWEDYGLYLWALLFATFTLFFNSFVDEYILDKNQAMLWKSSQYLAILCSIYFFFNFDSDDISKNNYQLLDFISIPFLMILMYIWFYFGPTIGGADVKAIMAISLITPFSITFTDDSLTAFDDRGFPYPFVIFMNSLLIYLFIPICLAIFNIIKGNIESPFFQIFFGTKMELNRAKESFVWPMQQVVGKRVVMVAFVKHKSDSDKDWNRLEDEGIDYPWVTLKIPYIIPLALSFVITAFFGDIFSSNIVQPLNSLFS</sequence>
<organism evidence="9 10">
    <name type="scientific">Marine Group III euryarchaeote CG-Epi4</name>
    <dbReference type="NCBI Taxonomy" id="1888998"/>
    <lineage>
        <taxon>Archaea</taxon>
        <taxon>Methanobacteriati</taxon>
        <taxon>Thermoplasmatota</taxon>
        <taxon>Thermoplasmata</taxon>
        <taxon>Candidatus Thermoprofundales</taxon>
    </lineage>
</organism>
<evidence type="ECO:0000256" key="2">
    <source>
        <dbReference type="ARBA" id="ARBA00022475"/>
    </source>
</evidence>
<feature type="transmembrane region" description="Helical" evidence="6">
    <location>
        <begin position="153"/>
        <end position="172"/>
    </location>
</feature>
<dbReference type="PANTHER" id="PTHR36506">
    <property type="entry name" value="PREFLAGELLIN PEPTIDASE"/>
    <property type="match status" value="1"/>
</dbReference>
<accession>A0A1J5TWK8</accession>
<keyword evidence="5 6" id="KW-0472">Membrane</keyword>
<evidence type="ECO:0000313" key="10">
    <source>
        <dbReference type="Proteomes" id="UP000183375"/>
    </source>
</evidence>
<evidence type="ECO:0000259" key="8">
    <source>
        <dbReference type="Pfam" id="PF06847"/>
    </source>
</evidence>
<evidence type="ECO:0000256" key="1">
    <source>
        <dbReference type="ARBA" id="ARBA00004651"/>
    </source>
</evidence>
<evidence type="ECO:0008006" key="11">
    <source>
        <dbReference type="Google" id="ProtNLM"/>
    </source>
</evidence>
<evidence type="ECO:0000256" key="4">
    <source>
        <dbReference type="ARBA" id="ARBA00022989"/>
    </source>
</evidence>
<dbReference type="Proteomes" id="UP000183375">
    <property type="component" value="Unassembled WGS sequence"/>
</dbReference>
<dbReference type="InterPro" id="IPR052218">
    <property type="entry name" value="Preflagellin_Peptidase"/>
</dbReference>
<dbReference type="InterPro" id="IPR009655">
    <property type="entry name" value="Preflagellin_peptidase_C"/>
</dbReference>
<evidence type="ECO:0000256" key="3">
    <source>
        <dbReference type="ARBA" id="ARBA00022692"/>
    </source>
</evidence>
<feature type="transmembrane region" description="Helical" evidence="6">
    <location>
        <begin position="41"/>
        <end position="60"/>
    </location>
</feature>
<keyword evidence="2" id="KW-1003">Cell membrane</keyword>
<comment type="caution">
    <text evidence="9">The sequence shown here is derived from an EMBL/GenBank/DDBJ whole genome shotgun (WGS) entry which is preliminary data.</text>
</comment>
<dbReference type="Pfam" id="PF06847">
    <property type="entry name" value="Arc_PepC_II"/>
    <property type="match status" value="1"/>
</dbReference>
<proteinExistence type="predicted"/>
<dbReference type="InterPro" id="IPR000045">
    <property type="entry name" value="Prepilin_IV_endopep_pep"/>
</dbReference>
<gene>
    <name evidence="9" type="ORF">BEU01_01295</name>
</gene>
<dbReference type="GO" id="GO:0005886">
    <property type="term" value="C:plasma membrane"/>
    <property type="evidence" value="ECO:0007669"/>
    <property type="project" value="UniProtKB-SubCell"/>
</dbReference>
<dbReference type="GO" id="GO:0004190">
    <property type="term" value="F:aspartic-type endopeptidase activity"/>
    <property type="evidence" value="ECO:0007669"/>
    <property type="project" value="InterPro"/>
</dbReference>
<dbReference type="Gene3D" id="1.20.120.1220">
    <property type="match status" value="2"/>
</dbReference>
<evidence type="ECO:0000259" key="7">
    <source>
        <dbReference type="Pfam" id="PF01478"/>
    </source>
</evidence>
<feature type="transmembrane region" description="Helical" evidence="6">
    <location>
        <begin position="184"/>
        <end position="211"/>
    </location>
</feature>
<dbReference type="AlphaFoldDB" id="A0A1J5TWK8"/>
<feature type="transmembrane region" description="Helical" evidence="6">
    <location>
        <begin position="96"/>
        <end position="113"/>
    </location>
</feature>
<protein>
    <recommendedName>
        <fullName evidence="11">Preflagellin peptidase C-terminal domain-containing protein</fullName>
    </recommendedName>
</protein>
<feature type="transmembrane region" description="Helical" evidence="6">
    <location>
        <begin position="125"/>
        <end position="146"/>
    </location>
</feature>
<dbReference type="Gene3D" id="6.10.250.3240">
    <property type="match status" value="1"/>
</dbReference>
<feature type="domain" description="Prepilin type IV endopeptidase peptidase" evidence="7">
    <location>
        <begin position="19"/>
        <end position="200"/>
    </location>
</feature>
<evidence type="ECO:0000313" key="9">
    <source>
        <dbReference type="EMBL" id="OIR20648.1"/>
    </source>
</evidence>
<feature type="transmembrane region" description="Helical" evidence="6">
    <location>
        <begin position="284"/>
        <end position="307"/>
    </location>
</feature>
<dbReference type="EMBL" id="MIYX01000020">
    <property type="protein sequence ID" value="OIR20648.1"/>
    <property type="molecule type" value="Genomic_DNA"/>
</dbReference>
<evidence type="ECO:0000256" key="6">
    <source>
        <dbReference type="SAM" id="Phobius"/>
    </source>
</evidence>
<keyword evidence="3 6" id="KW-0812">Transmembrane</keyword>
<dbReference type="PANTHER" id="PTHR36506:SF1">
    <property type="entry name" value="PREFLAGELLIN PEPTIDASE"/>
    <property type="match status" value="1"/>
</dbReference>
<keyword evidence="4 6" id="KW-1133">Transmembrane helix</keyword>
<feature type="transmembrane region" description="Helical" evidence="6">
    <location>
        <begin position="66"/>
        <end position="84"/>
    </location>
</feature>
<feature type="domain" description="Preflagellin peptidase C-terminal" evidence="8">
    <location>
        <begin position="219"/>
        <end position="301"/>
    </location>
</feature>
<dbReference type="Pfam" id="PF01478">
    <property type="entry name" value="Peptidase_A24"/>
    <property type="match status" value="1"/>
</dbReference>
<name>A0A1J5TWK8_9ARCH</name>
<reference evidence="9 10" key="1">
    <citation type="submission" date="2016-08" db="EMBL/GenBank/DDBJ databases">
        <title>New Insights into Marine Group III Euryarchaeota, from dark to light.</title>
        <authorList>
            <person name="Haro-Moreno J.M."/>
            <person name="Rodriguez-Valera F."/>
            <person name="Lopez-Garcia P."/>
            <person name="Moreira D."/>
            <person name="Martin-Cuadrado A.B."/>
        </authorList>
    </citation>
    <scope>NUCLEOTIDE SEQUENCE [LARGE SCALE GENOMIC DNA]</scope>
    <source>
        <strain evidence="9">CG-Epi4</strain>
    </source>
</reference>
<feature type="transmembrane region" description="Helical" evidence="6">
    <location>
        <begin position="6"/>
        <end position="29"/>
    </location>
</feature>
<evidence type="ECO:0000256" key="5">
    <source>
        <dbReference type="ARBA" id="ARBA00023136"/>
    </source>
</evidence>
<comment type="subcellular location">
    <subcellularLocation>
        <location evidence="1">Cell membrane</location>
        <topology evidence="1">Multi-pass membrane protein</topology>
    </subcellularLocation>
</comment>